<sequence length="260" mass="28270">RFKLLSDHVLRFNQVELDDHNVKRPSLARDTAIRFNLFHNLALVAFLENRRTKRQVQVATTHLLADPAFPDAKMLQTAILTSKLEELKAEALKAAAAGGGGGGGGGGGVSSAMSGTPTSRSHHQSHLPQQLIPTILAGDFNSLPDSSVTSFLKSGQVETCHFGGNDFGRFTRAESGYFYHSLGLSDSYESSLLPFTNATRRFQGTIDYLLYDPSALGLVGGFVLVAGSSSSTGVWVWVWVKLDNVVVFFLKNQDVKRELI</sequence>
<dbReference type="OrthoDB" id="428734at2759"/>
<dbReference type="AlphaFoldDB" id="A0A9P6II32"/>
<dbReference type="InterPro" id="IPR005135">
    <property type="entry name" value="Endo/exonuclease/phosphatase"/>
</dbReference>
<evidence type="ECO:0000256" key="1">
    <source>
        <dbReference type="SAM" id="MobiDB-lite"/>
    </source>
</evidence>
<dbReference type="Proteomes" id="UP000749646">
    <property type="component" value="Unassembled WGS sequence"/>
</dbReference>
<dbReference type="PANTHER" id="PTHR12121">
    <property type="entry name" value="CARBON CATABOLITE REPRESSOR PROTEIN 4"/>
    <property type="match status" value="1"/>
</dbReference>
<evidence type="ECO:0000259" key="2">
    <source>
        <dbReference type="Pfam" id="PF03372"/>
    </source>
</evidence>
<name>A0A9P6II32_9FUNG</name>
<accession>A0A9P6II32</accession>
<dbReference type="GO" id="GO:0000175">
    <property type="term" value="F:3'-5'-RNA exonuclease activity"/>
    <property type="evidence" value="ECO:0007669"/>
    <property type="project" value="TreeGrafter"/>
</dbReference>
<dbReference type="InterPro" id="IPR050410">
    <property type="entry name" value="CCR4/nocturin_mRNA_transcr"/>
</dbReference>
<reference evidence="3" key="1">
    <citation type="journal article" date="2020" name="Fungal Divers.">
        <title>Resolving the Mortierellaceae phylogeny through synthesis of multi-gene phylogenetics and phylogenomics.</title>
        <authorList>
            <person name="Vandepol N."/>
            <person name="Liber J."/>
            <person name="Desiro A."/>
            <person name="Na H."/>
            <person name="Kennedy M."/>
            <person name="Barry K."/>
            <person name="Grigoriev I.V."/>
            <person name="Miller A.N."/>
            <person name="O'Donnell K."/>
            <person name="Stajich J.E."/>
            <person name="Bonito G."/>
        </authorList>
    </citation>
    <scope>NUCLEOTIDE SEQUENCE</scope>
    <source>
        <strain evidence="3">MES-2147</strain>
    </source>
</reference>
<keyword evidence="4" id="KW-1185">Reference proteome</keyword>
<feature type="non-terminal residue" evidence="3">
    <location>
        <position position="1"/>
    </location>
</feature>
<dbReference type="InterPro" id="IPR036691">
    <property type="entry name" value="Endo/exonu/phosph_ase_sf"/>
</dbReference>
<feature type="domain" description="Endonuclease/exonuclease/phosphatase" evidence="2">
    <location>
        <begin position="98"/>
        <end position="227"/>
    </location>
</feature>
<evidence type="ECO:0000313" key="4">
    <source>
        <dbReference type="Proteomes" id="UP000749646"/>
    </source>
</evidence>
<protein>
    <submittedName>
        <fullName evidence="3">Glucose-repressible alcohol dehydrogenase transcriptional effector</fullName>
    </submittedName>
</protein>
<comment type="caution">
    <text evidence="3">The sequence shown here is derived from an EMBL/GenBank/DDBJ whole genome shotgun (WGS) entry which is preliminary data.</text>
</comment>
<gene>
    <name evidence="3" type="primary">CCR4_2</name>
    <name evidence="3" type="ORF">BGZ65_009243</name>
</gene>
<dbReference type="Gene3D" id="3.60.10.10">
    <property type="entry name" value="Endonuclease/exonuclease/phosphatase"/>
    <property type="match status" value="1"/>
</dbReference>
<proteinExistence type="predicted"/>
<dbReference type="PANTHER" id="PTHR12121:SF100">
    <property type="entry name" value="POLY(A)-SPECIFIC RIBONUCLEASE"/>
    <property type="match status" value="1"/>
</dbReference>
<organism evidence="3 4">
    <name type="scientific">Modicella reniformis</name>
    <dbReference type="NCBI Taxonomy" id="1440133"/>
    <lineage>
        <taxon>Eukaryota</taxon>
        <taxon>Fungi</taxon>
        <taxon>Fungi incertae sedis</taxon>
        <taxon>Mucoromycota</taxon>
        <taxon>Mortierellomycotina</taxon>
        <taxon>Mortierellomycetes</taxon>
        <taxon>Mortierellales</taxon>
        <taxon>Mortierellaceae</taxon>
        <taxon>Modicella</taxon>
    </lineage>
</organism>
<evidence type="ECO:0000313" key="3">
    <source>
        <dbReference type="EMBL" id="KAF9922954.1"/>
    </source>
</evidence>
<feature type="region of interest" description="Disordered" evidence="1">
    <location>
        <begin position="97"/>
        <end position="126"/>
    </location>
</feature>
<dbReference type="SUPFAM" id="SSF56219">
    <property type="entry name" value="DNase I-like"/>
    <property type="match status" value="1"/>
</dbReference>
<dbReference type="EMBL" id="JAAAHW010010778">
    <property type="protein sequence ID" value="KAF9922954.1"/>
    <property type="molecule type" value="Genomic_DNA"/>
</dbReference>
<dbReference type="Pfam" id="PF03372">
    <property type="entry name" value="Exo_endo_phos"/>
    <property type="match status" value="1"/>
</dbReference>
<feature type="compositionally biased region" description="Gly residues" evidence="1">
    <location>
        <begin position="97"/>
        <end position="109"/>
    </location>
</feature>